<dbReference type="GO" id="GO:0006508">
    <property type="term" value="P:proteolysis"/>
    <property type="evidence" value="ECO:0007669"/>
    <property type="project" value="InterPro"/>
</dbReference>
<dbReference type="SUPFAM" id="SSF63411">
    <property type="entry name" value="LuxS/MPP-like metallohydrolase"/>
    <property type="match status" value="2"/>
</dbReference>
<gene>
    <name evidence="7" type="ORF">SAMN07250955_104191</name>
</gene>
<evidence type="ECO:0000313" key="7">
    <source>
        <dbReference type="EMBL" id="SNB65076.1"/>
    </source>
</evidence>
<reference evidence="7 8" key="1">
    <citation type="submission" date="2017-06" db="EMBL/GenBank/DDBJ databases">
        <authorList>
            <person name="Kim H.J."/>
            <person name="Triplett B.A."/>
        </authorList>
    </citation>
    <scope>NUCLEOTIDE SEQUENCE [LARGE SCALE GENOMIC DNA]</scope>
    <source>
        <strain evidence="7 8">B29T1</strain>
    </source>
</reference>
<evidence type="ECO:0000256" key="3">
    <source>
        <dbReference type="ARBA" id="ARBA00023049"/>
    </source>
</evidence>
<feature type="domain" description="Peptidase M16 N-terminal" evidence="5">
    <location>
        <begin position="15"/>
        <end position="163"/>
    </location>
</feature>
<proteinExistence type="inferred from homology"/>
<dbReference type="PROSITE" id="PS00143">
    <property type="entry name" value="INSULINASE"/>
    <property type="match status" value="1"/>
</dbReference>
<comment type="similarity">
    <text evidence="2 4">Belongs to the peptidase M16 family.</text>
</comment>
<dbReference type="PANTHER" id="PTHR11851">
    <property type="entry name" value="METALLOPROTEASE"/>
    <property type="match status" value="1"/>
</dbReference>
<keyword evidence="3" id="KW-0482">Metalloprotease</keyword>
<dbReference type="AlphaFoldDB" id="A0A212QZF4"/>
<name>A0A212QZF4_9PROT</name>
<dbReference type="InterPro" id="IPR011249">
    <property type="entry name" value="Metalloenz_LuxS/M16"/>
</dbReference>
<organism evidence="7 8">
    <name type="scientific">Arboricoccus pini</name>
    <dbReference type="NCBI Taxonomy" id="1963835"/>
    <lineage>
        <taxon>Bacteria</taxon>
        <taxon>Pseudomonadati</taxon>
        <taxon>Pseudomonadota</taxon>
        <taxon>Alphaproteobacteria</taxon>
        <taxon>Geminicoccales</taxon>
        <taxon>Geminicoccaceae</taxon>
        <taxon>Arboricoccus</taxon>
    </lineage>
</organism>
<dbReference type="InterPro" id="IPR007863">
    <property type="entry name" value="Peptidase_M16_C"/>
</dbReference>
<dbReference type="RefSeq" id="WP_088560768.1">
    <property type="nucleotide sequence ID" value="NZ_FYEH01000004.1"/>
</dbReference>
<dbReference type="GO" id="GO:0004222">
    <property type="term" value="F:metalloendopeptidase activity"/>
    <property type="evidence" value="ECO:0007669"/>
    <property type="project" value="InterPro"/>
</dbReference>
<keyword evidence="3" id="KW-0645">Protease</keyword>
<dbReference type="InterPro" id="IPR050361">
    <property type="entry name" value="MPP/UQCRC_Complex"/>
</dbReference>
<dbReference type="FunFam" id="3.30.830.10:FF:000008">
    <property type="entry name" value="Mitochondrial-processing peptidase subunit beta"/>
    <property type="match status" value="1"/>
</dbReference>
<keyword evidence="8" id="KW-1185">Reference proteome</keyword>
<protein>
    <submittedName>
        <fullName evidence="7">Predicted Zn-dependent peptidase</fullName>
    </submittedName>
</protein>
<dbReference type="EMBL" id="FYEH01000004">
    <property type="protein sequence ID" value="SNB65076.1"/>
    <property type="molecule type" value="Genomic_DNA"/>
</dbReference>
<dbReference type="Pfam" id="PF00675">
    <property type="entry name" value="Peptidase_M16"/>
    <property type="match status" value="1"/>
</dbReference>
<dbReference type="InterPro" id="IPR001431">
    <property type="entry name" value="Pept_M16_Zn_BS"/>
</dbReference>
<dbReference type="InterPro" id="IPR011765">
    <property type="entry name" value="Pept_M16_N"/>
</dbReference>
<feature type="domain" description="Peptidase M16 C-terminal" evidence="6">
    <location>
        <begin position="169"/>
        <end position="343"/>
    </location>
</feature>
<evidence type="ECO:0000259" key="5">
    <source>
        <dbReference type="Pfam" id="PF00675"/>
    </source>
</evidence>
<evidence type="ECO:0000256" key="4">
    <source>
        <dbReference type="RuleBase" id="RU004447"/>
    </source>
</evidence>
<evidence type="ECO:0000256" key="2">
    <source>
        <dbReference type="ARBA" id="ARBA00007261"/>
    </source>
</evidence>
<dbReference type="PANTHER" id="PTHR11851:SF49">
    <property type="entry name" value="MITOCHONDRIAL-PROCESSING PEPTIDASE SUBUNIT ALPHA"/>
    <property type="match status" value="1"/>
</dbReference>
<dbReference type="GO" id="GO:0046872">
    <property type="term" value="F:metal ion binding"/>
    <property type="evidence" value="ECO:0007669"/>
    <property type="project" value="InterPro"/>
</dbReference>
<evidence type="ECO:0000313" key="8">
    <source>
        <dbReference type="Proteomes" id="UP000197065"/>
    </source>
</evidence>
<dbReference type="Proteomes" id="UP000197065">
    <property type="component" value="Unassembled WGS sequence"/>
</dbReference>
<evidence type="ECO:0000259" key="6">
    <source>
        <dbReference type="Pfam" id="PF05193"/>
    </source>
</evidence>
<dbReference type="Gene3D" id="3.30.830.10">
    <property type="entry name" value="Metalloenzyme, LuxS/M16 peptidase-like"/>
    <property type="match status" value="2"/>
</dbReference>
<dbReference type="Pfam" id="PF05193">
    <property type="entry name" value="Peptidase_M16_C"/>
    <property type="match status" value="1"/>
</dbReference>
<comment type="cofactor">
    <cofactor evidence="1">
        <name>Zn(2+)</name>
        <dbReference type="ChEBI" id="CHEBI:29105"/>
    </cofactor>
</comment>
<sequence length="423" mass="45752">MSSMFKLTELDNGMRVASESMPNLETTCLGVWVDVGARYEEANVNGVAHLLEHMAFKGTRRRSARGLAEEIEDVGGSVNAYTSREHTAFYARILGSDVPLAADLISDILQNSTLDEGELEKEREVILQEIGQARDTPDDWVFDVFQEAAYPDQPLGRSILGPEEIVGGMTRDTVLGYMRAHYSPSRMILAAGGKVDHEALVDLGAKLFTDLPAKSATAVRPPRATYVGGIKLEPRKDLEQAHVVVGVEAFGHDDPDYFALQVFSAALGGGMSSRLFQEVRENRGLCYSVFSFAAAYEDTGIFGVYAGTDPGAVPELFQVVEAEAAKFIADPRAGEIARARAQLKASLLMALEGAYNVTDDTARQLLSFGRRKDAAELIALVDAVDEAAIRRVGQRLFSGSSTTVAAVGPLKDLPPINLHRLAS</sequence>
<dbReference type="OrthoDB" id="9811314at2"/>
<accession>A0A212QZF4</accession>
<evidence type="ECO:0000256" key="1">
    <source>
        <dbReference type="ARBA" id="ARBA00001947"/>
    </source>
</evidence>
<keyword evidence="3" id="KW-0378">Hydrolase</keyword>